<dbReference type="InterPro" id="IPR046341">
    <property type="entry name" value="SET_dom_sf"/>
</dbReference>
<dbReference type="OrthoDB" id="40579at2759"/>
<comment type="caution">
    <text evidence="2">The sequence shown here is derived from an EMBL/GenBank/DDBJ whole genome shotgun (WGS) entry which is preliminary data.</text>
</comment>
<name>A0A8S4BNT0_9TELE</name>
<protein>
    <submittedName>
        <fullName evidence="2">(Atlantic silverside) hypothetical protein</fullName>
    </submittedName>
</protein>
<feature type="region of interest" description="Disordered" evidence="1">
    <location>
        <begin position="12"/>
        <end position="39"/>
    </location>
</feature>
<reference evidence="2" key="1">
    <citation type="submission" date="2021-05" db="EMBL/GenBank/DDBJ databases">
        <authorList>
            <person name="Tigano A."/>
        </authorList>
    </citation>
    <scope>NUCLEOTIDE SEQUENCE</scope>
</reference>
<evidence type="ECO:0000256" key="1">
    <source>
        <dbReference type="SAM" id="MobiDB-lite"/>
    </source>
</evidence>
<proteinExistence type="predicted"/>
<organism evidence="2 3">
    <name type="scientific">Menidia menidia</name>
    <name type="common">Atlantic silverside</name>
    <dbReference type="NCBI Taxonomy" id="238744"/>
    <lineage>
        <taxon>Eukaryota</taxon>
        <taxon>Metazoa</taxon>
        <taxon>Chordata</taxon>
        <taxon>Craniata</taxon>
        <taxon>Vertebrata</taxon>
        <taxon>Euteleostomi</taxon>
        <taxon>Actinopterygii</taxon>
        <taxon>Neopterygii</taxon>
        <taxon>Teleostei</taxon>
        <taxon>Neoteleostei</taxon>
        <taxon>Acanthomorphata</taxon>
        <taxon>Ovalentaria</taxon>
        <taxon>Atherinomorphae</taxon>
        <taxon>Atheriniformes</taxon>
        <taxon>Atherinopsidae</taxon>
        <taxon>Menidiinae</taxon>
        <taxon>Menidia</taxon>
    </lineage>
</organism>
<sequence>MLFPADIVEDVYGSDGDPTQSLALAEDPASPPLSDESSPRHLPYQLPSIFLPQEELTIPPDFELRESAILGGSLGIWSRRRVKVGECFGPYEGEHRPCLKDHSQGWEVALLRVAIQEQRAASPSEPVFYTEAPLSELASGLGPSPWPQFGLGQGLLVPSPAKTSTTSHRTIAASLICATPLHFAKYTLQLPNLIQA</sequence>
<gene>
    <name evidence="2" type="ORF">MMEN_LOCUS18549</name>
</gene>
<dbReference type="EMBL" id="CAJRST010037777">
    <property type="protein sequence ID" value="CAG6005332.1"/>
    <property type="molecule type" value="Genomic_DNA"/>
</dbReference>
<keyword evidence="3" id="KW-1185">Reference proteome</keyword>
<dbReference type="Gene3D" id="2.170.270.10">
    <property type="entry name" value="SET domain"/>
    <property type="match status" value="1"/>
</dbReference>
<evidence type="ECO:0000313" key="3">
    <source>
        <dbReference type="Proteomes" id="UP000677803"/>
    </source>
</evidence>
<dbReference type="AlphaFoldDB" id="A0A8S4BNT0"/>
<dbReference type="Proteomes" id="UP000677803">
    <property type="component" value="Unassembled WGS sequence"/>
</dbReference>
<evidence type="ECO:0000313" key="2">
    <source>
        <dbReference type="EMBL" id="CAG6005332.1"/>
    </source>
</evidence>
<accession>A0A8S4BNT0</accession>